<protein>
    <recommendedName>
        <fullName evidence="4">UDENN domain-containing protein</fullName>
    </recommendedName>
</protein>
<evidence type="ECO:0008006" key="4">
    <source>
        <dbReference type="Google" id="ProtNLM"/>
    </source>
</evidence>
<organism evidence="2 3">
    <name type="scientific">Trichomonas vaginalis (strain ATCC PRA-98 / G3)</name>
    <dbReference type="NCBI Taxonomy" id="412133"/>
    <lineage>
        <taxon>Eukaryota</taxon>
        <taxon>Metamonada</taxon>
        <taxon>Parabasalia</taxon>
        <taxon>Trichomonadida</taxon>
        <taxon>Trichomonadidae</taxon>
        <taxon>Trichomonas</taxon>
    </lineage>
</organism>
<dbReference type="AlphaFoldDB" id="A2DQ13"/>
<feature type="region of interest" description="Disordered" evidence="1">
    <location>
        <begin position="389"/>
        <end position="417"/>
    </location>
</feature>
<dbReference type="Gene3D" id="3.40.50.11500">
    <property type="match status" value="1"/>
</dbReference>
<evidence type="ECO:0000313" key="2">
    <source>
        <dbReference type="EMBL" id="EAY17440.1"/>
    </source>
</evidence>
<reference evidence="2" key="1">
    <citation type="submission" date="2006-10" db="EMBL/GenBank/DDBJ databases">
        <authorList>
            <person name="Amadeo P."/>
            <person name="Zhao Q."/>
            <person name="Wortman J."/>
            <person name="Fraser-Liggett C."/>
            <person name="Carlton J."/>
        </authorList>
    </citation>
    <scope>NUCLEOTIDE SEQUENCE</scope>
    <source>
        <strain evidence="2">G3</strain>
    </source>
</reference>
<name>A2DQ13_TRIV3</name>
<accession>A2DQ13</accession>
<reference evidence="2" key="2">
    <citation type="journal article" date="2007" name="Science">
        <title>Draft genome sequence of the sexually transmitted pathogen Trichomonas vaginalis.</title>
        <authorList>
            <person name="Carlton J.M."/>
            <person name="Hirt R.P."/>
            <person name="Silva J.C."/>
            <person name="Delcher A.L."/>
            <person name="Schatz M."/>
            <person name="Zhao Q."/>
            <person name="Wortman J.R."/>
            <person name="Bidwell S.L."/>
            <person name="Alsmark U.C.M."/>
            <person name="Besteiro S."/>
            <person name="Sicheritz-Ponten T."/>
            <person name="Noel C.J."/>
            <person name="Dacks J.B."/>
            <person name="Foster P.G."/>
            <person name="Simillion C."/>
            <person name="Van de Peer Y."/>
            <person name="Miranda-Saavedra D."/>
            <person name="Barton G.J."/>
            <person name="Westrop G.D."/>
            <person name="Mueller S."/>
            <person name="Dessi D."/>
            <person name="Fiori P.L."/>
            <person name="Ren Q."/>
            <person name="Paulsen I."/>
            <person name="Zhang H."/>
            <person name="Bastida-Corcuera F.D."/>
            <person name="Simoes-Barbosa A."/>
            <person name="Brown M.T."/>
            <person name="Hayes R.D."/>
            <person name="Mukherjee M."/>
            <person name="Okumura C.Y."/>
            <person name="Schneider R."/>
            <person name="Smith A.J."/>
            <person name="Vanacova S."/>
            <person name="Villalvazo M."/>
            <person name="Haas B.J."/>
            <person name="Pertea M."/>
            <person name="Feldblyum T.V."/>
            <person name="Utterback T.R."/>
            <person name="Shu C.L."/>
            <person name="Osoegawa K."/>
            <person name="de Jong P.J."/>
            <person name="Hrdy I."/>
            <person name="Horvathova L."/>
            <person name="Zubacova Z."/>
            <person name="Dolezal P."/>
            <person name="Malik S.B."/>
            <person name="Logsdon J.M. Jr."/>
            <person name="Henze K."/>
            <person name="Gupta A."/>
            <person name="Wang C.C."/>
            <person name="Dunne R.L."/>
            <person name="Upcroft J.A."/>
            <person name="Upcroft P."/>
            <person name="White O."/>
            <person name="Salzberg S.L."/>
            <person name="Tang P."/>
            <person name="Chiu C.-H."/>
            <person name="Lee Y.-S."/>
            <person name="Embley T.M."/>
            <person name="Coombs G.H."/>
            <person name="Mottram J.C."/>
            <person name="Tachezy J."/>
            <person name="Fraser-Liggett C.M."/>
            <person name="Johnson P.J."/>
        </authorList>
    </citation>
    <scope>NUCLEOTIDE SEQUENCE [LARGE SCALE GENOMIC DNA]</scope>
    <source>
        <strain evidence="2">G3</strain>
    </source>
</reference>
<dbReference type="RefSeq" id="XP_001329575.1">
    <property type="nucleotide sequence ID" value="XM_001329540.1"/>
</dbReference>
<dbReference type="VEuPathDB" id="TrichDB:TVAG_493820"/>
<dbReference type="OrthoDB" id="10679329at2759"/>
<dbReference type="EMBL" id="DS113230">
    <property type="protein sequence ID" value="EAY17440.1"/>
    <property type="molecule type" value="Genomic_DNA"/>
</dbReference>
<dbReference type="VEuPathDB" id="TrichDB:TVAGG3_0384570"/>
<evidence type="ECO:0000256" key="1">
    <source>
        <dbReference type="SAM" id="MobiDB-lite"/>
    </source>
</evidence>
<dbReference type="InterPro" id="IPR043153">
    <property type="entry name" value="DENN_C"/>
</dbReference>
<gene>
    <name evidence="2" type="ORF">TVAG_493820</name>
</gene>
<proteinExistence type="predicted"/>
<evidence type="ECO:0000313" key="3">
    <source>
        <dbReference type="Proteomes" id="UP000001542"/>
    </source>
</evidence>
<dbReference type="KEGG" id="tva:4775464"/>
<keyword evidence="3" id="KW-1185">Reference proteome</keyword>
<dbReference type="InParanoid" id="A2DQ13"/>
<dbReference type="SMR" id="A2DQ13"/>
<sequence>MFFFRDENSKDLLFEAVFLVERTDKGISGFNMVFPETDTFLTHIKEQVKRLSFPLVEDQGITWDPEMTVNLIPSENIHYYLYTKYYTQQTKFIAVAILSRYHHFRLFKSLFSTITSQIPKTFYQDSSKIEFEKTTYEIRPKKQVNDLNLNMDVSPLSEIAYLQSYFLANYPPTIIGSLIPLVCAGCRIFVVSSNTTKITQTVFAIASFFYPIVANDVFYPLIAHQNISTLSKLHEGVIGIHSLTFLAIQDRILQADIIFNLDDVYISSGQPPKFKSWLNVQISEFAQTVRNVTKNYEPAFPAYNIRCLITDFFTNFLAKILNTTKVTETIMIELKRYSGSGSNLENYVAKSPIIKQLYRLTREKNKQVQDLIWDLPIDVSSYQRNLVQKNEETPKAGMPQTRDPQRRGKSFISFRKK</sequence>
<dbReference type="Proteomes" id="UP000001542">
    <property type="component" value="Unassembled WGS sequence"/>
</dbReference>